<dbReference type="Pfam" id="PF01575">
    <property type="entry name" value="MaoC_dehydratas"/>
    <property type="match status" value="1"/>
</dbReference>
<accession>A0ABS9TK21</accession>
<dbReference type="InterPro" id="IPR054357">
    <property type="entry name" value="MFE-2_N"/>
</dbReference>
<name>A0ABS9TK21_9PSEU</name>
<dbReference type="PANTHER" id="PTHR13078">
    <property type="entry name" value="PEROXISOMAL MULTIFUNCTIONAL ENZYME TYPE 2-RELATED"/>
    <property type="match status" value="1"/>
</dbReference>
<sequence>MAIDPAAVGRAGEPRTRSWTSTDALLYAVGVGAGLGEPTSELAFTTENSDGVAQQVLPTFAVLLSQAPPPSFGTFDPALLVHAEQAVILHRPVPVEGTVTATARVAGVYDKGSGALVVTESEAVLADGSLLATNRSAVFIRGAGGFGGDRGPRDDWAAPDRAPDRSVRYETRPEQALLYRLSGDRNPLHSDPSFAARAGFGKPILHGLCTYGVTGRALLQEVAGGDPARLTGMYGRFSATVVPGQALTVEIWHGTGDEALYRTRTDDGTVVIDRGRATIGSA</sequence>
<proteinExistence type="inferred from homology"/>
<dbReference type="Pfam" id="PF22622">
    <property type="entry name" value="MFE-2_hydrat-2_N"/>
    <property type="match status" value="1"/>
</dbReference>
<dbReference type="Proteomes" id="UP001299970">
    <property type="component" value="Unassembled WGS sequence"/>
</dbReference>
<comment type="similarity">
    <text evidence="1">Belongs to the enoyl-CoA hydratase/isomerase family.</text>
</comment>
<dbReference type="InterPro" id="IPR002539">
    <property type="entry name" value="MaoC-like_dom"/>
</dbReference>
<dbReference type="CDD" id="cd03448">
    <property type="entry name" value="HDE_HSD"/>
    <property type="match status" value="1"/>
</dbReference>
<gene>
    <name evidence="4" type="ORF">MMF94_24675</name>
</gene>
<keyword evidence="5" id="KW-1185">Reference proteome</keyword>
<feature type="domain" description="MaoC-like" evidence="2">
    <location>
        <begin position="158"/>
        <end position="255"/>
    </location>
</feature>
<protein>
    <submittedName>
        <fullName evidence="4">MaoC family dehydratase N-terminal domain-containing protein</fullName>
    </submittedName>
</protein>
<feature type="domain" description="Peroxisomal multifunctional enzyme type 2-like N-terminal" evidence="3">
    <location>
        <begin position="19"/>
        <end position="142"/>
    </location>
</feature>
<evidence type="ECO:0000256" key="1">
    <source>
        <dbReference type="ARBA" id="ARBA00005254"/>
    </source>
</evidence>
<dbReference type="SUPFAM" id="SSF54637">
    <property type="entry name" value="Thioesterase/thiol ester dehydrase-isomerase"/>
    <property type="match status" value="2"/>
</dbReference>
<reference evidence="4 5" key="1">
    <citation type="submission" date="2022-03" db="EMBL/GenBank/DDBJ databases">
        <title>Pseudonocardia alaer sp. nov., a novel actinomycete isolated from reed forest soil.</title>
        <authorList>
            <person name="Wang L."/>
        </authorList>
    </citation>
    <scope>NUCLEOTIDE SEQUENCE [LARGE SCALE GENOMIC DNA]</scope>
    <source>
        <strain evidence="4 5">Y-16303</strain>
    </source>
</reference>
<evidence type="ECO:0000313" key="4">
    <source>
        <dbReference type="EMBL" id="MCH6168901.1"/>
    </source>
</evidence>
<comment type="caution">
    <text evidence="4">The sequence shown here is derived from an EMBL/GenBank/DDBJ whole genome shotgun (WGS) entry which is preliminary data.</text>
</comment>
<evidence type="ECO:0000259" key="3">
    <source>
        <dbReference type="Pfam" id="PF22622"/>
    </source>
</evidence>
<dbReference type="EMBL" id="JAKXMK010000022">
    <property type="protein sequence ID" value="MCH6168901.1"/>
    <property type="molecule type" value="Genomic_DNA"/>
</dbReference>
<evidence type="ECO:0000259" key="2">
    <source>
        <dbReference type="Pfam" id="PF01575"/>
    </source>
</evidence>
<dbReference type="RefSeq" id="WP_241039540.1">
    <property type="nucleotide sequence ID" value="NZ_BAAAJF010000011.1"/>
</dbReference>
<dbReference type="InterPro" id="IPR029069">
    <property type="entry name" value="HotDog_dom_sf"/>
</dbReference>
<dbReference type="PANTHER" id="PTHR13078:SF56">
    <property type="entry name" value="PEROXISOMAL MULTIFUNCTIONAL ENZYME TYPE 2"/>
    <property type="match status" value="1"/>
</dbReference>
<dbReference type="Gene3D" id="3.10.129.10">
    <property type="entry name" value="Hotdog Thioesterase"/>
    <property type="match status" value="1"/>
</dbReference>
<organism evidence="4 5">
    <name type="scientific">Pseudonocardia alaniniphila</name>
    <dbReference type="NCBI Taxonomy" id="75291"/>
    <lineage>
        <taxon>Bacteria</taxon>
        <taxon>Bacillati</taxon>
        <taxon>Actinomycetota</taxon>
        <taxon>Actinomycetes</taxon>
        <taxon>Pseudonocardiales</taxon>
        <taxon>Pseudonocardiaceae</taxon>
        <taxon>Pseudonocardia</taxon>
    </lineage>
</organism>
<evidence type="ECO:0000313" key="5">
    <source>
        <dbReference type="Proteomes" id="UP001299970"/>
    </source>
</evidence>